<dbReference type="Gene3D" id="3.40.1190.20">
    <property type="match status" value="1"/>
</dbReference>
<dbReference type="STRING" id="530584.SAMN05421630_106233"/>
<keyword evidence="2 4" id="KW-0418">Kinase</keyword>
<evidence type="ECO:0000313" key="5">
    <source>
        <dbReference type="Proteomes" id="UP000199494"/>
    </source>
</evidence>
<dbReference type="AlphaFoldDB" id="A0A222VXG6"/>
<dbReference type="PANTHER" id="PTHR42774:SF3">
    <property type="entry name" value="KETOHEXOKINASE"/>
    <property type="match status" value="1"/>
</dbReference>
<feature type="domain" description="Carbohydrate kinase PfkB" evidence="3">
    <location>
        <begin position="3"/>
        <end position="272"/>
    </location>
</feature>
<dbReference type="KEGG" id="pmad:BAY61_30820"/>
<keyword evidence="1" id="KW-0808">Transferase</keyword>
<proteinExistence type="predicted"/>
<keyword evidence="5" id="KW-1185">Reference proteome</keyword>
<dbReference type="GO" id="GO:0016301">
    <property type="term" value="F:kinase activity"/>
    <property type="evidence" value="ECO:0007669"/>
    <property type="project" value="UniProtKB-KW"/>
</dbReference>
<dbReference type="InterPro" id="IPR052562">
    <property type="entry name" value="Ketohexokinase-related"/>
</dbReference>
<dbReference type="Proteomes" id="UP000199494">
    <property type="component" value="Unassembled WGS sequence"/>
</dbReference>
<dbReference type="InterPro" id="IPR002139">
    <property type="entry name" value="Ribo/fructo_kinase"/>
</dbReference>
<sequence>MRVLLAGLCTVDLVQRVDELPAPGQKVASLSVRVAAGGPATNAAVTVAALGGEAVLVTALGAHPLASLARADLDACGVRVHDVAAGALDPPAVSAVAVRERDGERTVVSRNAGSFLAELGSAELAEATRADAVLVDGHHPELAMATARAAKAEGIPLVVDAGSWKPVFAELFPLADAADIIACSAQFDPPEGTVPAAPSVVATAGAAPVRWWRGGRCGEVPVPRVAAKDTLGAGDVWHGALVSRIGTLPLVELIEFANEVAAERVRHVGPRSWIAPVRAKMGVR</sequence>
<dbReference type="PRINTS" id="PR00990">
    <property type="entry name" value="RIBOKINASE"/>
</dbReference>
<evidence type="ECO:0000259" key="3">
    <source>
        <dbReference type="Pfam" id="PF00294"/>
    </source>
</evidence>
<evidence type="ECO:0000256" key="2">
    <source>
        <dbReference type="ARBA" id="ARBA00022777"/>
    </source>
</evidence>
<dbReference type="PANTHER" id="PTHR42774">
    <property type="entry name" value="PHOSPHOTRANSFERASE SYSTEM TRANSPORT PROTEIN"/>
    <property type="match status" value="1"/>
</dbReference>
<accession>A0A222VXG6</accession>
<dbReference type="Pfam" id="PF00294">
    <property type="entry name" value="PfkB"/>
    <property type="match status" value="1"/>
</dbReference>
<protein>
    <submittedName>
        <fullName evidence="4">Sugar or nucleoside kinase, ribokinase family</fullName>
    </submittedName>
</protein>
<dbReference type="EMBL" id="FMZE01000006">
    <property type="protein sequence ID" value="SDD17090.1"/>
    <property type="molecule type" value="Genomic_DNA"/>
</dbReference>
<dbReference type="InterPro" id="IPR011611">
    <property type="entry name" value="PfkB_dom"/>
</dbReference>
<gene>
    <name evidence="4" type="ORF">SAMN05421630_106233</name>
</gene>
<organism evidence="4 5">
    <name type="scientific">Prauserella marina</name>
    <dbReference type="NCBI Taxonomy" id="530584"/>
    <lineage>
        <taxon>Bacteria</taxon>
        <taxon>Bacillati</taxon>
        <taxon>Actinomycetota</taxon>
        <taxon>Actinomycetes</taxon>
        <taxon>Pseudonocardiales</taxon>
        <taxon>Pseudonocardiaceae</taxon>
        <taxon>Prauserella</taxon>
    </lineage>
</organism>
<name>A0A222VXG6_9PSEU</name>
<evidence type="ECO:0000313" key="4">
    <source>
        <dbReference type="EMBL" id="SDD17090.1"/>
    </source>
</evidence>
<dbReference type="OrthoDB" id="9795789at2"/>
<reference evidence="4 5" key="1">
    <citation type="submission" date="2016-10" db="EMBL/GenBank/DDBJ databases">
        <authorList>
            <person name="de Groot N.N."/>
        </authorList>
    </citation>
    <scope>NUCLEOTIDE SEQUENCE [LARGE SCALE GENOMIC DNA]</scope>
    <source>
        <strain evidence="4 5">CGMCC 4.5506</strain>
    </source>
</reference>
<dbReference type="InterPro" id="IPR029056">
    <property type="entry name" value="Ribokinase-like"/>
</dbReference>
<dbReference type="SUPFAM" id="SSF53613">
    <property type="entry name" value="Ribokinase-like"/>
    <property type="match status" value="1"/>
</dbReference>
<dbReference type="RefSeq" id="WP_091805940.1">
    <property type="nucleotide sequence ID" value="NZ_CP016353.1"/>
</dbReference>
<evidence type="ECO:0000256" key="1">
    <source>
        <dbReference type="ARBA" id="ARBA00022679"/>
    </source>
</evidence>